<dbReference type="RefSeq" id="WP_105050189.1">
    <property type="nucleotide sequence ID" value="NZ_CP150661.1"/>
</dbReference>
<protein>
    <submittedName>
        <fullName evidence="1">Uncharacterized protein</fullName>
    </submittedName>
</protein>
<gene>
    <name evidence="1" type="ORF">BTO14_14645</name>
</gene>
<name>A0A2P6C8K5_9FLAO</name>
<dbReference type="Proteomes" id="UP000247345">
    <property type="component" value="Unassembled WGS sequence"/>
</dbReference>
<sequence>MESSITEGIIEYGKNFDKTGGFEYYQYYYPENKDLIRIEYSASTDNYLTENYYYKNGLLIYAERVNKQSNGENEKKRVYLNNGFIIHESKTDFINAKYLIEQGNKYLNEYKASR</sequence>
<accession>A0A2P6C8K5</accession>
<organism evidence="1 2">
    <name type="scientific">Polaribacter butkevichii</name>
    <dbReference type="NCBI Taxonomy" id="218490"/>
    <lineage>
        <taxon>Bacteria</taxon>
        <taxon>Pseudomonadati</taxon>
        <taxon>Bacteroidota</taxon>
        <taxon>Flavobacteriia</taxon>
        <taxon>Flavobacteriales</taxon>
        <taxon>Flavobacteriaceae</taxon>
    </lineage>
</organism>
<reference evidence="1 2" key="1">
    <citation type="submission" date="2016-12" db="EMBL/GenBank/DDBJ databases">
        <title>Trade-off between light-utilization and light-protection in marine flavobacteria.</title>
        <authorList>
            <person name="Kumagai Y."/>
            <person name="Yoshizawa S."/>
            <person name="Kogure K."/>
            <person name="Iwasaki W."/>
        </authorList>
    </citation>
    <scope>NUCLEOTIDE SEQUENCE [LARGE SCALE GENOMIC DNA]</scope>
    <source>
        <strain evidence="1 2">KCTC 12100</strain>
    </source>
</reference>
<dbReference type="AlphaFoldDB" id="A0A2P6C8K5"/>
<comment type="caution">
    <text evidence="1">The sequence shown here is derived from an EMBL/GenBank/DDBJ whole genome shotgun (WGS) entry which is preliminary data.</text>
</comment>
<evidence type="ECO:0000313" key="2">
    <source>
        <dbReference type="Proteomes" id="UP000247345"/>
    </source>
</evidence>
<dbReference type="EMBL" id="MSCK01000002">
    <property type="protein sequence ID" value="PQJ69258.1"/>
    <property type="molecule type" value="Genomic_DNA"/>
</dbReference>
<proteinExistence type="predicted"/>
<keyword evidence="2" id="KW-1185">Reference proteome</keyword>
<evidence type="ECO:0000313" key="1">
    <source>
        <dbReference type="EMBL" id="PQJ69258.1"/>
    </source>
</evidence>
<dbReference type="OrthoDB" id="1452903at2"/>